<dbReference type="NCBIfam" id="TIGR00043">
    <property type="entry name" value="rRNA maturation RNase YbeY"/>
    <property type="match status" value="1"/>
</dbReference>
<dbReference type="EC" id="3.1.-.-" evidence="7"/>
<dbReference type="OrthoDB" id="9807740at2"/>
<keyword evidence="7" id="KW-0698">rRNA processing</keyword>
<evidence type="ECO:0000313" key="9">
    <source>
        <dbReference type="EMBL" id="QNE06075.1"/>
    </source>
</evidence>
<keyword evidence="4 7" id="KW-0255">Endonuclease</keyword>
<evidence type="ECO:0000256" key="3">
    <source>
        <dbReference type="ARBA" id="ARBA00022723"/>
    </source>
</evidence>
<keyword evidence="6 7" id="KW-0862">Zinc</keyword>
<dbReference type="PANTHER" id="PTHR46986">
    <property type="entry name" value="ENDORIBONUCLEASE YBEY, CHLOROPLASTIC"/>
    <property type="match status" value="1"/>
</dbReference>
<feature type="binding site" evidence="7">
    <location>
        <position position="132"/>
    </location>
    <ligand>
        <name>Zn(2+)</name>
        <dbReference type="ChEBI" id="CHEBI:29105"/>
        <note>catalytic</note>
    </ligand>
</feature>
<evidence type="ECO:0000256" key="1">
    <source>
        <dbReference type="ARBA" id="ARBA00010875"/>
    </source>
</evidence>
<evidence type="ECO:0000313" key="8">
    <source>
        <dbReference type="EMBL" id="ARU16511.1"/>
    </source>
</evidence>
<dbReference type="GO" id="GO:0008270">
    <property type="term" value="F:zinc ion binding"/>
    <property type="evidence" value="ECO:0007669"/>
    <property type="project" value="UniProtKB-UniRule"/>
</dbReference>
<dbReference type="InterPro" id="IPR002036">
    <property type="entry name" value="YbeY"/>
</dbReference>
<evidence type="ECO:0000256" key="6">
    <source>
        <dbReference type="ARBA" id="ARBA00022833"/>
    </source>
</evidence>
<dbReference type="EMBL" id="CP060052">
    <property type="protein sequence ID" value="QNE06075.1"/>
    <property type="molecule type" value="Genomic_DNA"/>
</dbReference>
<reference evidence="8 10" key="1">
    <citation type="submission" date="2017-01" db="EMBL/GenBank/DDBJ databases">
        <title>Complete genome sequence of esterase-producing bacterium Croceicoccus marinus E4A9.</title>
        <authorList>
            <person name="Wu Y.-H."/>
            <person name="Cheng H."/>
            <person name="Xu L."/>
            <person name="Huo Y.-Y."/>
            <person name="Wang C.-S."/>
            <person name="Xu X.-W."/>
        </authorList>
    </citation>
    <scope>NUCLEOTIDE SEQUENCE [LARGE SCALE GENOMIC DNA]</scope>
    <source>
        <strain evidence="8 10">E4A9</strain>
    </source>
</reference>
<keyword evidence="2 7" id="KW-0540">Nuclease</keyword>
<dbReference type="Pfam" id="PF02130">
    <property type="entry name" value="YbeY"/>
    <property type="match status" value="1"/>
</dbReference>
<dbReference type="PANTHER" id="PTHR46986:SF1">
    <property type="entry name" value="ENDORIBONUCLEASE YBEY, CHLOROPLASTIC"/>
    <property type="match status" value="1"/>
</dbReference>
<dbReference type="GO" id="GO:0005737">
    <property type="term" value="C:cytoplasm"/>
    <property type="evidence" value="ECO:0007669"/>
    <property type="project" value="UniProtKB-SubCell"/>
</dbReference>
<keyword evidence="5 7" id="KW-0378">Hydrolase</keyword>
<dbReference type="PROSITE" id="PS01306">
    <property type="entry name" value="UPF0054"/>
    <property type="match status" value="1"/>
</dbReference>
<dbReference type="SUPFAM" id="SSF55486">
    <property type="entry name" value="Metalloproteases ('zincins'), catalytic domain"/>
    <property type="match status" value="1"/>
</dbReference>
<evidence type="ECO:0000313" key="11">
    <source>
        <dbReference type="Proteomes" id="UP000515297"/>
    </source>
</evidence>
<dbReference type="RefSeq" id="WP_066846028.1">
    <property type="nucleotide sequence ID" value="NZ_CP019602.1"/>
</dbReference>
<dbReference type="Gene3D" id="3.40.390.30">
    <property type="entry name" value="Metalloproteases ('zincins'), catalytic domain"/>
    <property type="match status" value="1"/>
</dbReference>
<feature type="binding site" evidence="7">
    <location>
        <position position="128"/>
    </location>
    <ligand>
        <name>Zn(2+)</name>
        <dbReference type="ChEBI" id="CHEBI:29105"/>
        <note>catalytic</note>
    </ligand>
</feature>
<comment type="cofactor">
    <cofactor evidence="7">
        <name>Zn(2+)</name>
        <dbReference type="ChEBI" id="CHEBI:29105"/>
    </cofactor>
    <text evidence="7">Binds 1 zinc ion.</text>
</comment>
<dbReference type="KEGG" id="cman:A9D14_10325"/>
<comment type="similarity">
    <text evidence="1 7">Belongs to the endoribonuclease YbeY family.</text>
</comment>
<dbReference type="HAMAP" id="MF_00009">
    <property type="entry name" value="Endoribonucl_YbeY"/>
    <property type="match status" value="1"/>
</dbReference>
<dbReference type="InterPro" id="IPR020549">
    <property type="entry name" value="YbeY_CS"/>
</dbReference>
<evidence type="ECO:0000256" key="7">
    <source>
        <dbReference type="HAMAP-Rule" id="MF_00009"/>
    </source>
</evidence>
<accession>A0A1Z1FCH1</accession>
<dbReference type="EMBL" id="CP019602">
    <property type="protein sequence ID" value="ARU16511.1"/>
    <property type="molecule type" value="Genomic_DNA"/>
</dbReference>
<keyword evidence="7" id="KW-0690">Ribosome biogenesis</keyword>
<proteinExistence type="inferred from homology"/>
<organism evidence="8 10">
    <name type="scientific">Croceicoccus marinus</name>
    <dbReference type="NCBI Taxonomy" id="450378"/>
    <lineage>
        <taxon>Bacteria</taxon>
        <taxon>Pseudomonadati</taxon>
        <taxon>Pseudomonadota</taxon>
        <taxon>Alphaproteobacteria</taxon>
        <taxon>Sphingomonadales</taxon>
        <taxon>Erythrobacteraceae</taxon>
        <taxon>Croceicoccus</taxon>
    </lineage>
</organism>
<reference evidence="9 11" key="2">
    <citation type="submission" date="2020-08" db="EMBL/GenBank/DDBJ databases">
        <authorList>
            <person name="Liu G."/>
            <person name="Sun C."/>
        </authorList>
    </citation>
    <scope>NUCLEOTIDE SEQUENCE [LARGE SCALE GENOMIC DNA]</scope>
    <source>
        <strain evidence="9 11">OT19</strain>
    </source>
</reference>
<keyword evidence="7" id="KW-0963">Cytoplasm</keyword>
<dbReference type="GO" id="GO:0004222">
    <property type="term" value="F:metalloendopeptidase activity"/>
    <property type="evidence" value="ECO:0007669"/>
    <property type="project" value="InterPro"/>
</dbReference>
<feature type="binding site" evidence="7">
    <location>
        <position position="138"/>
    </location>
    <ligand>
        <name>Zn(2+)</name>
        <dbReference type="ChEBI" id="CHEBI:29105"/>
        <note>catalytic</note>
    </ligand>
</feature>
<evidence type="ECO:0000256" key="2">
    <source>
        <dbReference type="ARBA" id="ARBA00022722"/>
    </source>
</evidence>
<dbReference type="InterPro" id="IPR023091">
    <property type="entry name" value="MetalPrtase_cat_dom_sf_prd"/>
</dbReference>
<name>A0A1Z1FCH1_9SPHN</name>
<keyword evidence="3 7" id="KW-0479">Metal-binding</keyword>
<evidence type="ECO:0000256" key="5">
    <source>
        <dbReference type="ARBA" id="ARBA00022801"/>
    </source>
</evidence>
<dbReference type="AlphaFoldDB" id="A0A1Z1FCH1"/>
<dbReference type="STRING" id="450378.GCA_001661675_02081"/>
<dbReference type="Proteomes" id="UP000195807">
    <property type="component" value="Chromosome"/>
</dbReference>
<sequence length="167" mass="18102">MTSPTLEIDVAPEWGDDVDWESLANRAAEAISAEAAELANPDMLVSVVFADDEEVHVLNRQWRAKDKPTNVLSFPMLSREEVLRANEAGNRGAPVMLGDIVLARETCAREAAEKSVALAVHATHLVIHGLLHLAGHDHELGTAEAEEMEGLEVRALARLGIGDPYHS</sequence>
<evidence type="ECO:0000256" key="4">
    <source>
        <dbReference type="ARBA" id="ARBA00022759"/>
    </source>
</evidence>
<protein>
    <recommendedName>
        <fullName evidence="7">Endoribonuclease YbeY</fullName>
        <ecNumber evidence="7">3.1.-.-</ecNumber>
    </recommendedName>
</protein>
<dbReference type="GO" id="GO:0004521">
    <property type="term" value="F:RNA endonuclease activity"/>
    <property type="evidence" value="ECO:0007669"/>
    <property type="project" value="UniProtKB-UniRule"/>
</dbReference>
<evidence type="ECO:0000313" key="10">
    <source>
        <dbReference type="Proteomes" id="UP000195807"/>
    </source>
</evidence>
<dbReference type="Proteomes" id="UP000515297">
    <property type="component" value="Chromosome"/>
</dbReference>
<gene>
    <name evidence="7 9" type="primary">ybeY</name>
    <name evidence="8" type="ORF">A9D14_10325</name>
    <name evidence="9" type="ORF">H4O24_05420</name>
</gene>
<comment type="function">
    <text evidence="7">Single strand-specific metallo-endoribonuclease involved in late-stage 70S ribosome quality control and in maturation of the 3' terminus of the 16S rRNA.</text>
</comment>
<keyword evidence="10" id="KW-1185">Reference proteome</keyword>
<comment type="subcellular location">
    <subcellularLocation>
        <location evidence="7">Cytoplasm</location>
    </subcellularLocation>
</comment>
<dbReference type="GO" id="GO:0006364">
    <property type="term" value="P:rRNA processing"/>
    <property type="evidence" value="ECO:0007669"/>
    <property type="project" value="UniProtKB-UniRule"/>
</dbReference>